<evidence type="ECO:0000313" key="3">
    <source>
        <dbReference type="Proteomes" id="UP000313312"/>
    </source>
</evidence>
<feature type="transmembrane region" description="Helical" evidence="1">
    <location>
        <begin position="78"/>
        <end position="95"/>
    </location>
</feature>
<evidence type="ECO:0000256" key="1">
    <source>
        <dbReference type="SAM" id="Phobius"/>
    </source>
</evidence>
<feature type="transmembrane region" description="Helical" evidence="1">
    <location>
        <begin position="101"/>
        <end position="119"/>
    </location>
</feature>
<evidence type="ECO:0000313" key="2">
    <source>
        <dbReference type="EMBL" id="TNK89888.1"/>
    </source>
</evidence>
<feature type="transmembrane region" description="Helical" evidence="1">
    <location>
        <begin position="27"/>
        <end position="47"/>
    </location>
</feature>
<dbReference type="Proteomes" id="UP000313312">
    <property type="component" value="Unassembled WGS sequence"/>
</dbReference>
<name>A0A5C4TJB8_FRUSA</name>
<proteinExistence type="predicted"/>
<comment type="caution">
    <text evidence="2">The sequence shown here is derived from an EMBL/GenBank/DDBJ whole genome shotgun (WGS) entry which is preliminary data.</text>
</comment>
<dbReference type="InterPro" id="IPR007404">
    <property type="entry name" value="YdjM-like"/>
</dbReference>
<evidence type="ECO:0008006" key="4">
    <source>
        <dbReference type="Google" id="ProtNLM"/>
    </source>
</evidence>
<keyword evidence="1" id="KW-0812">Transmembrane</keyword>
<dbReference type="EMBL" id="QFCR01000029">
    <property type="protein sequence ID" value="TNK89888.1"/>
    <property type="molecule type" value="Genomic_DNA"/>
</dbReference>
<keyword evidence="1" id="KW-1133">Transmembrane helix</keyword>
<accession>A0A5C4TJB8</accession>
<dbReference type="AlphaFoldDB" id="A0A5C4TJB8"/>
<keyword evidence="1" id="KW-0472">Membrane</keyword>
<sequence>MLGKTHLVSSEAISLTAVNYYSQTNHVTVPLVITTIIFASVGFGSLLPDVDSRNSELNKTTIFGLFYKHFFINVKHRGFTHTLWNVFLFMYISLLLESNHFYIAVCMFGISIGILIHIIEDGFSANKVDIWYPFVLKNTNKHRHFFHYKVGGFMEKSMYVLFWVLLVTSLKNAYLIYLN</sequence>
<feature type="transmembrane region" description="Helical" evidence="1">
    <location>
        <begin position="158"/>
        <end position="177"/>
    </location>
</feature>
<dbReference type="PANTHER" id="PTHR35531">
    <property type="entry name" value="INNER MEMBRANE PROTEIN YBCI-RELATED"/>
    <property type="match status" value="1"/>
</dbReference>
<dbReference type="GeneID" id="93160753"/>
<organism evidence="2 3">
    <name type="scientific">Fructilactobacillus sanfranciscensis</name>
    <name type="common">Lactobacillus sanfranciscensis</name>
    <dbReference type="NCBI Taxonomy" id="1625"/>
    <lineage>
        <taxon>Bacteria</taxon>
        <taxon>Bacillati</taxon>
        <taxon>Bacillota</taxon>
        <taxon>Bacilli</taxon>
        <taxon>Lactobacillales</taxon>
        <taxon>Lactobacillaceae</taxon>
        <taxon>Fructilactobacillus</taxon>
    </lineage>
</organism>
<protein>
    <recommendedName>
        <fullName evidence="4">Metal-dependent hydrolase</fullName>
    </recommendedName>
</protein>
<reference evidence="2 3" key="1">
    <citation type="submission" date="2018-05" db="EMBL/GenBank/DDBJ databases">
        <title>Lactobacillus sanfranciscensis Ah4 draft denome sequence.</title>
        <authorList>
            <person name="Zhang G."/>
        </authorList>
    </citation>
    <scope>NUCLEOTIDE SEQUENCE [LARGE SCALE GENOMIC DNA]</scope>
    <source>
        <strain evidence="2 3">Ah4</strain>
    </source>
</reference>
<dbReference type="PANTHER" id="PTHR35531:SF1">
    <property type="entry name" value="INNER MEMBRANE PROTEIN YBCI-RELATED"/>
    <property type="match status" value="1"/>
</dbReference>
<gene>
    <name evidence="2" type="ORF">DID87_06450</name>
</gene>
<dbReference type="RefSeq" id="WP_139571222.1">
    <property type="nucleotide sequence ID" value="NZ_CP118925.1"/>
</dbReference>
<dbReference type="Pfam" id="PF04307">
    <property type="entry name" value="YdjM"/>
    <property type="match status" value="1"/>
</dbReference>